<protein>
    <submittedName>
        <fullName evidence="2 4">Uncharacterized protein</fullName>
    </submittedName>
</protein>
<dbReference type="Proteomes" id="UP000278807">
    <property type="component" value="Unassembled WGS sequence"/>
</dbReference>
<accession>A0A0R3TA02</accession>
<organism evidence="4">
    <name type="scientific">Rodentolepis nana</name>
    <name type="common">Dwarf tapeworm</name>
    <name type="synonym">Hymenolepis nana</name>
    <dbReference type="NCBI Taxonomy" id="102285"/>
    <lineage>
        <taxon>Eukaryota</taxon>
        <taxon>Metazoa</taxon>
        <taxon>Spiralia</taxon>
        <taxon>Lophotrochozoa</taxon>
        <taxon>Platyhelminthes</taxon>
        <taxon>Cestoda</taxon>
        <taxon>Eucestoda</taxon>
        <taxon>Cyclophyllidea</taxon>
        <taxon>Hymenolepididae</taxon>
        <taxon>Rodentolepis</taxon>
    </lineage>
</organism>
<evidence type="ECO:0000256" key="1">
    <source>
        <dbReference type="SAM" id="MobiDB-lite"/>
    </source>
</evidence>
<dbReference type="WBParaSite" id="HNAJ_0000389101-mRNA-1">
    <property type="protein sequence ID" value="HNAJ_0000389101-mRNA-1"/>
    <property type="gene ID" value="HNAJ_0000389101"/>
</dbReference>
<dbReference type="AlphaFoldDB" id="A0A0R3TA02"/>
<reference evidence="2 3" key="2">
    <citation type="submission" date="2018-11" db="EMBL/GenBank/DDBJ databases">
        <authorList>
            <consortium name="Pathogen Informatics"/>
        </authorList>
    </citation>
    <scope>NUCLEOTIDE SEQUENCE [LARGE SCALE GENOMIC DNA]</scope>
</reference>
<gene>
    <name evidence="2" type="ORF">HNAJ_LOCUS3889</name>
</gene>
<feature type="compositionally biased region" description="Basic and acidic residues" evidence="1">
    <location>
        <begin position="67"/>
        <end position="81"/>
    </location>
</feature>
<feature type="region of interest" description="Disordered" evidence="1">
    <location>
        <begin position="1"/>
        <end position="100"/>
    </location>
</feature>
<keyword evidence="3" id="KW-1185">Reference proteome</keyword>
<evidence type="ECO:0000313" key="4">
    <source>
        <dbReference type="WBParaSite" id="HNAJ_0000389101-mRNA-1"/>
    </source>
</evidence>
<reference evidence="4" key="1">
    <citation type="submission" date="2017-02" db="UniProtKB">
        <authorList>
            <consortium name="WormBaseParasite"/>
        </authorList>
    </citation>
    <scope>IDENTIFICATION</scope>
</reference>
<dbReference type="EMBL" id="UZAE01002445">
    <property type="protein sequence ID" value="VDN99748.1"/>
    <property type="molecule type" value="Genomic_DNA"/>
</dbReference>
<feature type="compositionally biased region" description="Basic and acidic residues" evidence="1">
    <location>
        <begin position="41"/>
        <end position="53"/>
    </location>
</feature>
<sequence length="141" mass="15915">MSELNGFGGREKTPQAPAISTRCPPPRPPETYRRQSQSVRARTEEPLRREARESSSGPSSKLLGFLRRPESKKKQPERSEMTDSAGGVEGGNDARNNGRDEHVKELLEVAVELKWLIAENSRQLAELCHEEAVRVFDFAEW</sequence>
<evidence type="ECO:0000313" key="3">
    <source>
        <dbReference type="Proteomes" id="UP000278807"/>
    </source>
</evidence>
<proteinExistence type="predicted"/>
<name>A0A0R3TA02_RODNA</name>
<evidence type="ECO:0000313" key="2">
    <source>
        <dbReference type="EMBL" id="VDN99748.1"/>
    </source>
</evidence>